<dbReference type="CDD" id="cd10917">
    <property type="entry name" value="CE4_NodB_like_6s_7s"/>
    <property type="match status" value="1"/>
</dbReference>
<dbReference type="InterPro" id="IPR002509">
    <property type="entry name" value="NODB_dom"/>
</dbReference>
<comment type="caution">
    <text evidence="6">The sequence shown here is derived from an EMBL/GenBank/DDBJ whole genome shotgun (WGS) entry which is preliminary data.</text>
</comment>
<evidence type="ECO:0000256" key="3">
    <source>
        <dbReference type="ARBA" id="ARBA00020071"/>
    </source>
</evidence>
<dbReference type="Proteomes" id="UP000051295">
    <property type="component" value="Unassembled WGS sequence"/>
</dbReference>
<sequence length="217" mass="24285">MPRRLTLTFDNGPWTGATEHLLDFLATRKLKSTFFVVGRQLEDPSARSLVERAHAEGHWIGNHTMTHGAPLGREDGPVRYAEEIGAAQDAIGTLAHPRKFFRPNGGGAMGQHLLCPEAVDYLKRNDFTVVTWTSAPGDWKPPHTHWTKGAFEALERDDWTVLVLHDRFIAPQLDVLARFCDQVEELGVDFVQDFPARCLPIENGKVHDITEEISAIA</sequence>
<dbReference type="PANTHER" id="PTHR10587">
    <property type="entry name" value="GLYCOSYL TRANSFERASE-RELATED"/>
    <property type="match status" value="1"/>
</dbReference>
<dbReference type="InterPro" id="IPR050248">
    <property type="entry name" value="Polysacc_deacetylase_ArnD"/>
</dbReference>
<dbReference type="RefSeq" id="WP_082631024.1">
    <property type="nucleotide sequence ID" value="NZ_LAXJ01000016.1"/>
</dbReference>
<evidence type="ECO:0000313" key="6">
    <source>
        <dbReference type="EMBL" id="KRS11820.1"/>
    </source>
</evidence>
<dbReference type="Gene3D" id="3.20.20.370">
    <property type="entry name" value="Glycoside hydrolase/deacetylase"/>
    <property type="match status" value="1"/>
</dbReference>
<evidence type="ECO:0000313" key="7">
    <source>
        <dbReference type="Proteomes" id="UP000051295"/>
    </source>
</evidence>
<dbReference type="OrthoDB" id="5291101at2"/>
<dbReference type="STRING" id="1641875.XM53_14060"/>
<comment type="similarity">
    <text evidence="2">Belongs to the polysaccharide deacetylase family.</text>
</comment>
<protein>
    <recommendedName>
        <fullName evidence="3">Chitooligosaccharide deacetylase</fullName>
    </recommendedName>
    <alternativeName>
        <fullName evidence="4">Nodulation protein B</fullName>
    </alternativeName>
</protein>
<keyword evidence="7" id="KW-1185">Reference proteome</keyword>
<feature type="domain" description="NodB homology" evidence="5">
    <location>
        <begin position="3"/>
        <end position="191"/>
    </location>
</feature>
<dbReference type="EMBL" id="LAXJ01000016">
    <property type="protein sequence ID" value="KRS11820.1"/>
    <property type="molecule type" value="Genomic_DNA"/>
</dbReference>
<organism evidence="6 7">
    <name type="scientific">Roseovarius atlanticus</name>
    <dbReference type="NCBI Taxonomy" id="1641875"/>
    <lineage>
        <taxon>Bacteria</taxon>
        <taxon>Pseudomonadati</taxon>
        <taxon>Pseudomonadota</taxon>
        <taxon>Alphaproteobacteria</taxon>
        <taxon>Rhodobacterales</taxon>
        <taxon>Roseobacteraceae</taxon>
        <taxon>Roseovarius</taxon>
    </lineage>
</organism>
<dbReference type="GO" id="GO:0016810">
    <property type="term" value="F:hydrolase activity, acting on carbon-nitrogen (but not peptide) bonds"/>
    <property type="evidence" value="ECO:0007669"/>
    <property type="project" value="InterPro"/>
</dbReference>
<proteinExistence type="inferred from homology"/>
<dbReference type="PANTHER" id="PTHR10587:SF125">
    <property type="entry name" value="POLYSACCHARIDE DEACETYLASE YHEN-RELATED"/>
    <property type="match status" value="1"/>
</dbReference>
<evidence type="ECO:0000259" key="5">
    <source>
        <dbReference type="PROSITE" id="PS51677"/>
    </source>
</evidence>
<reference evidence="6 7" key="1">
    <citation type="submission" date="2015-04" db="EMBL/GenBank/DDBJ databases">
        <title>The draft genome sequence of Roseovarius sp.R12b.</title>
        <authorList>
            <person name="Li G."/>
            <person name="Lai Q."/>
            <person name="Shao Z."/>
            <person name="Yan P."/>
        </authorList>
    </citation>
    <scope>NUCLEOTIDE SEQUENCE [LARGE SCALE GENOMIC DNA]</scope>
    <source>
        <strain evidence="6 7">R12B</strain>
    </source>
</reference>
<comment type="function">
    <text evidence="1">Is involved in generating a small heat-stable compound (Nod), an acylated oligomer of N-acetylglucosamine, that stimulates mitosis in various plant protoplasts.</text>
</comment>
<accession>A0A0T5NSL9</accession>
<dbReference type="GO" id="GO:0005975">
    <property type="term" value="P:carbohydrate metabolic process"/>
    <property type="evidence" value="ECO:0007669"/>
    <property type="project" value="InterPro"/>
</dbReference>
<dbReference type="SUPFAM" id="SSF88713">
    <property type="entry name" value="Glycoside hydrolase/deacetylase"/>
    <property type="match status" value="1"/>
</dbReference>
<dbReference type="PROSITE" id="PS51677">
    <property type="entry name" value="NODB"/>
    <property type="match status" value="1"/>
</dbReference>
<gene>
    <name evidence="6" type="ORF">XM53_14060</name>
</gene>
<evidence type="ECO:0000256" key="4">
    <source>
        <dbReference type="ARBA" id="ARBA00032976"/>
    </source>
</evidence>
<dbReference type="PATRIC" id="fig|1641875.4.peg.613"/>
<dbReference type="InterPro" id="IPR011330">
    <property type="entry name" value="Glyco_hydro/deAcase_b/a-brl"/>
</dbReference>
<name>A0A0T5NSL9_9RHOB</name>
<dbReference type="Pfam" id="PF01522">
    <property type="entry name" value="Polysacc_deac_1"/>
    <property type="match status" value="1"/>
</dbReference>
<evidence type="ECO:0000256" key="1">
    <source>
        <dbReference type="ARBA" id="ARBA00003236"/>
    </source>
</evidence>
<dbReference type="AlphaFoldDB" id="A0A0T5NSL9"/>
<evidence type="ECO:0000256" key="2">
    <source>
        <dbReference type="ARBA" id="ARBA00010973"/>
    </source>
</evidence>